<dbReference type="InterPro" id="IPR010730">
    <property type="entry name" value="HET"/>
</dbReference>
<dbReference type="Pfam" id="PF06985">
    <property type="entry name" value="HET"/>
    <property type="match status" value="1"/>
</dbReference>
<feature type="region of interest" description="Disordered" evidence="1">
    <location>
        <begin position="248"/>
        <end position="273"/>
    </location>
</feature>
<organism evidence="3 4">
    <name type="scientific">Tetrapyrgos nigripes</name>
    <dbReference type="NCBI Taxonomy" id="182062"/>
    <lineage>
        <taxon>Eukaryota</taxon>
        <taxon>Fungi</taxon>
        <taxon>Dikarya</taxon>
        <taxon>Basidiomycota</taxon>
        <taxon>Agaricomycotina</taxon>
        <taxon>Agaricomycetes</taxon>
        <taxon>Agaricomycetidae</taxon>
        <taxon>Agaricales</taxon>
        <taxon>Marasmiineae</taxon>
        <taxon>Marasmiaceae</taxon>
        <taxon>Tetrapyrgos</taxon>
    </lineage>
</organism>
<keyword evidence="4" id="KW-1185">Reference proteome</keyword>
<dbReference type="OrthoDB" id="5303367at2759"/>
<feature type="domain" description="Heterokaryon incompatibility" evidence="2">
    <location>
        <begin position="366"/>
        <end position="456"/>
    </location>
</feature>
<feature type="compositionally biased region" description="Polar residues" evidence="1">
    <location>
        <begin position="194"/>
        <end position="220"/>
    </location>
</feature>
<feature type="compositionally biased region" description="Low complexity" evidence="1">
    <location>
        <begin position="135"/>
        <end position="150"/>
    </location>
</feature>
<accession>A0A8H5FE14</accession>
<feature type="region of interest" description="Disordered" evidence="1">
    <location>
        <begin position="164"/>
        <end position="229"/>
    </location>
</feature>
<feature type="compositionally biased region" description="Low complexity" evidence="1">
    <location>
        <begin position="308"/>
        <end position="319"/>
    </location>
</feature>
<feature type="compositionally biased region" description="Basic and acidic residues" evidence="1">
    <location>
        <begin position="248"/>
        <end position="268"/>
    </location>
</feature>
<proteinExistence type="predicted"/>
<feature type="region of interest" description="Disordered" evidence="1">
    <location>
        <begin position="127"/>
        <end position="152"/>
    </location>
</feature>
<evidence type="ECO:0000256" key="1">
    <source>
        <dbReference type="SAM" id="MobiDB-lite"/>
    </source>
</evidence>
<sequence>MFTTNVPPFSQFSVDKRVSLTIHHSRDDLPGLPTKGGNYVSYPSESFNPSHAYKSTVTASSSYQRRSLFPPGRDPLNSQRVNFTGSDVHTSLFASADLIPHYTTSPSHQGEHREVFRREMLRVSESELDLTPGHSSSLSSCAPRASESSSHLLVHGTRSLRIPRDNIASFGNPSVTGRTRSSTILPHSDKGFQEKSQYQPLQYDRSQAPNRSSGILSSPSPAEETFTDSGAARALPILHIRTSLFRDDSVDRSREEHARDNVSPHDAKNVLSGTVVPHNAVLSHREKLHSIGGNDVSPSRSPKIDQRSSSIPSSSDSTSPLRMPEIPRSCSSDPNLLRKRAHPRWLIDASTLRLVEFPSDSAVPPYAILSHRWEEGQEISFQEMAQLSTDETHPSRVKSGFRKISNACKQALKDNHTYMWVDTCCIDDRDLKQKAQDINSMYDYYQHSVVCYVFLNDFTIRTSASVSISDSTWFSRGWTLQELIAPSSVKFYTADWGHYGDRSCSYLHTAIASKTGIPSSVLNGRKRIREVGIEEKMSWSIRRETTKEEDKVYCLLGLLGVTLEPRYGEGAESAFERLSAVLRECYPREMVAIKETHDGKSIMNMLLDSNAQKRHAAARNVSHEVTTP</sequence>
<dbReference type="PANTHER" id="PTHR10622:SF10">
    <property type="entry name" value="HET DOMAIN-CONTAINING PROTEIN"/>
    <property type="match status" value="1"/>
</dbReference>
<evidence type="ECO:0000259" key="2">
    <source>
        <dbReference type="Pfam" id="PF06985"/>
    </source>
</evidence>
<reference evidence="3 4" key="1">
    <citation type="journal article" date="2020" name="ISME J.">
        <title>Uncovering the hidden diversity of litter-decomposition mechanisms in mushroom-forming fungi.</title>
        <authorList>
            <person name="Floudas D."/>
            <person name="Bentzer J."/>
            <person name="Ahren D."/>
            <person name="Johansson T."/>
            <person name="Persson P."/>
            <person name="Tunlid A."/>
        </authorList>
    </citation>
    <scope>NUCLEOTIDE SEQUENCE [LARGE SCALE GENOMIC DNA]</scope>
    <source>
        <strain evidence="3 4">CBS 291.85</strain>
    </source>
</reference>
<dbReference type="EMBL" id="JAACJM010000290">
    <property type="protein sequence ID" value="KAF5333058.1"/>
    <property type="molecule type" value="Genomic_DNA"/>
</dbReference>
<name>A0A8H5FE14_9AGAR</name>
<dbReference type="Proteomes" id="UP000559256">
    <property type="component" value="Unassembled WGS sequence"/>
</dbReference>
<gene>
    <name evidence="3" type="ORF">D9758_017863</name>
</gene>
<feature type="compositionally biased region" description="Polar residues" evidence="1">
    <location>
        <begin position="169"/>
        <end position="185"/>
    </location>
</feature>
<feature type="region of interest" description="Disordered" evidence="1">
    <location>
        <begin position="289"/>
        <end position="334"/>
    </location>
</feature>
<comment type="caution">
    <text evidence="3">The sequence shown here is derived from an EMBL/GenBank/DDBJ whole genome shotgun (WGS) entry which is preliminary data.</text>
</comment>
<evidence type="ECO:0000313" key="3">
    <source>
        <dbReference type="EMBL" id="KAF5333058.1"/>
    </source>
</evidence>
<dbReference type="PANTHER" id="PTHR10622">
    <property type="entry name" value="HET DOMAIN-CONTAINING PROTEIN"/>
    <property type="match status" value="1"/>
</dbReference>
<dbReference type="AlphaFoldDB" id="A0A8H5FE14"/>
<evidence type="ECO:0000313" key="4">
    <source>
        <dbReference type="Proteomes" id="UP000559256"/>
    </source>
</evidence>
<protein>
    <recommendedName>
        <fullName evidence="2">Heterokaryon incompatibility domain-containing protein</fullName>
    </recommendedName>
</protein>